<evidence type="ECO:0000256" key="5">
    <source>
        <dbReference type="SAM" id="Coils"/>
    </source>
</evidence>
<dbReference type="PANTHER" id="PTHR46621">
    <property type="entry name" value="SNRNA-ACTIVATING PROTEIN COMPLEX SUBUNIT 4"/>
    <property type="match status" value="1"/>
</dbReference>
<dbReference type="GO" id="GO:0042795">
    <property type="term" value="P:snRNA transcription by RNA polymerase II"/>
    <property type="evidence" value="ECO:0007669"/>
    <property type="project" value="TreeGrafter"/>
</dbReference>
<feature type="coiled-coil region" evidence="5">
    <location>
        <begin position="285"/>
        <end position="326"/>
    </location>
</feature>
<organism evidence="7 8">
    <name type="scientific">Plakobranchus ocellatus</name>
    <dbReference type="NCBI Taxonomy" id="259542"/>
    <lineage>
        <taxon>Eukaryota</taxon>
        <taxon>Metazoa</taxon>
        <taxon>Spiralia</taxon>
        <taxon>Lophotrochozoa</taxon>
        <taxon>Mollusca</taxon>
        <taxon>Gastropoda</taxon>
        <taxon>Heterobranchia</taxon>
        <taxon>Euthyneura</taxon>
        <taxon>Panpulmonata</taxon>
        <taxon>Sacoglossa</taxon>
        <taxon>Placobranchoidea</taxon>
        <taxon>Plakobranchidae</taxon>
        <taxon>Plakobranchus</taxon>
    </lineage>
</organism>
<dbReference type="GO" id="GO:0001006">
    <property type="term" value="F:RNA polymerase III type 3 promoter sequence-specific DNA binding"/>
    <property type="evidence" value="ECO:0007669"/>
    <property type="project" value="TreeGrafter"/>
</dbReference>
<keyword evidence="5" id="KW-0175">Coiled coil</keyword>
<proteinExistence type="predicted"/>
<dbReference type="PANTHER" id="PTHR46621:SF1">
    <property type="entry name" value="SNRNA-ACTIVATING PROTEIN COMPLEX SUBUNIT 4"/>
    <property type="match status" value="1"/>
</dbReference>
<name>A0AAV3YKS5_9GAST</name>
<evidence type="ECO:0000313" key="7">
    <source>
        <dbReference type="EMBL" id="GFN82761.1"/>
    </source>
</evidence>
<comment type="caution">
    <text evidence="7">The sequence shown here is derived from an EMBL/GenBank/DDBJ whole genome shotgun (WGS) entry which is preliminary data.</text>
</comment>
<keyword evidence="3" id="KW-0804">Transcription</keyword>
<dbReference type="EMBL" id="BLXT01001037">
    <property type="protein sequence ID" value="GFN82761.1"/>
    <property type="molecule type" value="Genomic_DNA"/>
</dbReference>
<evidence type="ECO:0000256" key="3">
    <source>
        <dbReference type="ARBA" id="ARBA00023163"/>
    </source>
</evidence>
<feature type="compositionally biased region" description="Low complexity" evidence="6">
    <location>
        <begin position="55"/>
        <end position="79"/>
    </location>
</feature>
<keyword evidence="7" id="KW-0255">Endonuclease</keyword>
<evidence type="ECO:0000313" key="8">
    <source>
        <dbReference type="Proteomes" id="UP000735302"/>
    </source>
</evidence>
<dbReference type="GO" id="GO:0000978">
    <property type="term" value="F:RNA polymerase II cis-regulatory region sequence-specific DNA binding"/>
    <property type="evidence" value="ECO:0007669"/>
    <property type="project" value="TreeGrafter"/>
</dbReference>
<gene>
    <name evidence="7" type="ORF">PoB_000926700</name>
</gene>
<dbReference type="AlphaFoldDB" id="A0AAV3YKS5"/>
<protein>
    <submittedName>
        <fullName evidence="7">Endonuclease-reverse transcriptase</fullName>
    </submittedName>
</protein>
<keyword evidence="8" id="KW-1185">Reference proteome</keyword>
<keyword evidence="7" id="KW-0540">Nuclease</keyword>
<keyword evidence="1" id="KW-0805">Transcription regulation</keyword>
<dbReference type="GO" id="GO:0042796">
    <property type="term" value="P:snRNA transcription by RNA polymerase III"/>
    <property type="evidence" value="ECO:0007669"/>
    <property type="project" value="TreeGrafter"/>
</dbReference>
<keyword evidence="4" id="KW-0539">Nucleus</keyword>
<dbReference type="InterPro" id="IPR009057">
    <property type="entry name" value="Homeodomain-like_sf"/>
</dbReference>
<evidence type="ECO:0000256" key="4">
    <source>
        <dbReference type="ARBA" id="ARBA00023242"/>
    </source>
</evidence>
<dbReference type="InterPro" id="IPR051575">
    <property type="entry name" value="Myb-like_DNA-bd"/>
</dbReference>
<dbReference type="GO" id="GO:0004519">
    <property type="term" value="F:endonuclease activity"/>
    <property type="evidence" value="ECO:0007669"/>
    <property type="project" value="UniProtKB-KW"/>
</dbReference>
<feature type="region of interest" description="Disordered" evidence="6">
    <location>
        <begin position="147"/>
        <end position="170"/>
    </location>
</feature>
<dbReference type="SUPFAM" id="SSF46689">
    <property type="entry name" value="Homeodomain-like"/>
    <property type="match status" value="1"/>
</dbReference>
<dbReference type="Proteomes" id="UP000735302">
    <property type="component" value="Unassembled WGS sequence"/>
</dbReference>
<evidence type="ECO:0000256" key="2">
    <source>
        <dbReference type="ARBA" id="ARBA00023125"/>
    </source>
</evidence>
<evidence type="ECO:0000256" key="6">
    <source>
        <dbReference type="SAM" id="MobiDB-lite"/>
    </source>
</evidence>
<evidence type="ECO:0000256" key="1">
    <source>
        <dbReference type="ARBA" id="ARBA00023015"/>
    </source>
</evidence>
<accession>A0AAV3YKS5</accession>
<dbReference type="GO" id="GO:0019185">
    <property type="term" value="C:snRNA-activating protein complex"/>
    <property type="evidence" value="ECO:0007669"/>
    <property type="project" value="TreeGrafter"/>
</dbReference>
<feature type="region of interest" description="Disordered" evidence="6">
    <location>
        <begin position="55"/>
        <end position="114"/>
    </location>
</feature>
<reference evidence="7 8" key="1">
    <citation type="journal article" date="2021" name="Elife">
        <title>Chloroplast acquisition without the gene transfer in kleptoplastic sea slugs, Plakobranchus ocellatus.</title>
        <authorList>
            <person name="Maeda T."/>
            <person name="Takahashi S."/>
            <person name="Yoshida T."/>
            <person name="Shimamura S."/>
            <person name="Takaki Y."/>
            <person name="Nagai Y."/>
            <person name="Toyoda A."/>
            <person name="Suzuki Y."/>
            <person name="Arimoto A."/>
            <person name="Ishii H."/>
            <person name="Satoh N."/>
            <person name="Nishiyama T."/>
            <person name="Hasebe M."/>
            <person name="Maruyama T."/>
            <person name="Minagawa J."/>
            <person name="Obokata J."/>
            <person name="Shigenobu S."/>
        </authorList>
    </citation>
    <scope>NUCLEOTIDE SEQUENCE [LARGE SCALE GENOMIC DNA]</scope>
</reference>
<keyword evidence="7" id="KW-0378">Hydrolase</keyword>
<keyword evidence="2" id="KW-0238">DNA-binding</keyword>
<sequence length="406" mass="45977">MESDRDLDHERTELREDEKKLQKALQEYDEAWDYASEEEDDEEDRFVIDLEYEGSEAARQSAHSAASSVGSTSHSVRQSAIAEDDESSETRDVIRNLPSSSSLDDHGLASSTTGVADPEKTLALNRALQGILEGHIESINEALDHNRERQERLEEEVTNPTKTGKCKGGPFRAPYFRADSEYPEPNEDVLAKSQMGHARLAGPLGTGKDLRYFPSRAKNTLKKCVMEDCLEQMIRPLMSKMEAEIERCDQAKSSVEEQECQLELERPKLETTTDPKARMDLKFLIAELEEGIKEQRVKVKEHAKKVSKLEEEIKSLKKNKDEKELLNSVDSEKVDWMRISKMNYGGNKSYIDCQKAWDHFVCPKVKTGPWTPDEKARLKELTVNANSASDPQVDWAQVAQDLGVSI</sequence>